<reference evidence="4" key="1">
    <citation type="submission" date="2011-03" db="EMBL/GenBank/DDBJ databases">
        <title>The genome sequence of Vavraia culicis strain floridensis.</title>
        <authorList>
            <consortium name="The Broad Institute Genome Sequencing Platform"/>
            <person name="Cuomo C."/>
            <person name="Becnel J."/>
            <person name="Sanscrainte N."/>
            <person name="Young S.K."/>
            <person name="Zeng Q."/>
            <person name="Gargeya S."/>
            <person name="Fitzgerald M."/>
            <person name="Haas B."/>
            <person name="Abouelleil A."/>
            <person name="Alvarado L."/>
            <person name="Arachchi H.M."/>
            <person name="Berlin A."/>
            <person name="Chapman S.B."/>
            <person name="Gearin G."/>
            <person name="Goldberg J."/>
            <person name="Griggs A."/>
            <person name="Gujja S."/>
            <person name="Hansen M."/>
            <person name="Heiman D."/>
            <person name="Howarth C."/>
            <person name="Larimer J."/>
            <person name="Lui A."/>
            <person name="MacDonald P.J.P."/>
            <person name="McCowen C."/>
            <person name="Montmayeur A."/>
            <person name="Murphy C."/>
            <person name="Neiman D."/>
            <person name="Pearson M."/>
            <person name="Priest M."/>
            <person name="Roberts A."/>
            <person name="Saif S."/>
            <person name="Shea T."/>
            <person name="Sisk P."/>
            <person name="Stolte C."/>
            <person name="Sykes S."/>
            <person name="Wortman J."/>
            <person name="Nusbaum C."/>
            <person name="Birren B."/>
        </authorList>
    </citation>
    <scope>NUCLEOTIDE SEQUENCE [LARGE SCALE GENOMIC DNA]</scope>
    <source>
        <strain evidence="4">floridensis</strain>
    </source>
</reference>
<sequence>MTPYDQDADEHEPFNGKSSHRSSAVSLYLTANSSLTENRNERLSLVAADLEPELIRYEERNGDEHVNDAGTSASSEMHFCSMQLHVLLAVVLVVFIFLILVLTILIIVSRLNSENDDCDEEGTKKVL</sequence>
<organism evidence="3 4">
    <name type="scientific">Vavraia culicis (isolate floridensis)</name>
    <name type="common">Microsporidian parasite</name>
    <dbReference type="NCBI Taxonomy" id="948595"/>
    <lineage>
        <taxon>Eukaryota</taxon>
        <taxon>Fungi</taxon>
        <taxon>Fungi incertae sedis</taxon>
        <taxon>Microsporidia</taxon>
        <taxon>Pleistophoridae</taxon>
        <taxon>Vavraia</taxon>
    </lineage>
</organism>
<feature type="region of interest" description="Disordered" evidence="1">
    <location>
        <begin position="1"/>
        <end position="23"/>
    </location>
</feature>
<evidence type="ECO:0000256" key="2">
    <source>
        <dbReference type="SAM" id="Phobius"/>
    </source>
</evidence>
<evidence type="ECO:0000313" key="3">
    <source>
        <dbReference type="EMBL" id="ELA46675.1"/>
    </source>
</evidence>
<dbReference type="EMBL" id="GL877436">
    <property type="protein sequence ID" value="ELA46675.1"/>
    <property type="molecule type" value="Genomic_DNA"/>
</dbReference>
<feature type="compositionally biased region" description="Acidic residues" evidence="1">
    <location>
        <begin position="1"/>
        <end position="10"/>
    </location>
</feature>
<keyword evidence="2" id="KW-0472">Membrane</keyword>
<keyword evidence="4" id="KW-1185">Reference proteome</keyword>
<gene>
    <name evidence="3" type="ORF">VCUG_01825</name>
</gene>
<dbReference type="HOGENOM" id="CLU_1972132_0_0_1"/>
<dbReference type="AlphaFoldDB" id="L2GU89"/>
<dbReference type="VEuPathDB" id="MicrosporidiaDB:VCUG_01825"/>
<feature type="transmembrane region" description="Helical" evidence="2">
    <location>
        <begin position="86"/>
        <end position="108"/>
    </location>
</feature>
<dbReference type="InParanoid" id="L2GU89"/>
<dbReference type="RefSeq" id="XP_008074839.1">
    <property type="nucleotide sequence ID" value="XM_008076648.1"/>
</dbReference>
<name>L2GU89_VAVCU</name>
<dbReference type="GeneID" id="19879696"/>
<evidence type="ECO:0000313" key="4">
    <source>
        <dbReference type="Proteomes" id="UP000011081"/>
    </source>
</evidence>
<keyword evidence="2" id="KW-0812">Transmembrane</keyword>
<keyword evidence="2" id="KW-1133">Transmembrane helix</keyword>
<evidence type="ECO:0000256" key="1">
    <source>
        <dbReference type="SAM" id="MobiDB-lite"/>
    </source>
</evidence>
<accession>L2GU89</accession>
<proteinExistence type="predicted"/>
<protein>
    <submittedName>
        <fullName evidence="3">Uncharacterized protein</fullName>
    </submittedName>
</protein>
<dbReference type="Proteomes" id="UP000011081">
    <property type="component" value="Unassembled WGS sequence"/>
</dbReference>